<proteinExistence type="predicted"/>
<evidence type="ECO:0000313" key="2">
    <source>
        <dbReference type="EMBL" id="CAL1596767.1"/>
    </source>
</evidence>
<reference evidence="2 3" key="1">
    <citation type="submission" date="2024-04" db="EMBL/GenBank/DDBJ databases">
        <authorList>
            <person name="Waldvogel A.-M."/>
            <person name="Schoenle A."/>
        </authorList>
    </citation>
    <scope>NUCLEOTIDE SEQUENCE [LARGE SCALE GENOMIC DNA]</scope>
</reference>
<evidence type="ECO:0000256" key="1">
    <source>
        <dbReference type="SAM" id="MobiDB-lite"/>
    </source>
</evidence>
<name>A0AAV2L9D5_KNICA</name>
<dbReference type="Proteomes" id="UP001497482">
    <property type="component" value="Chromosome 21"/>
</dbReference>
<dbReference type="AlphaFoldDB" id="A0AAV2L9D5"/>
<accession>A0AAV2L9D5</accession>
<sequence length="131" mass="14508">MGKIWFVVDLVERSDRELGLGTRTDKSQLRHSCYLADRSKIQDPSSAPICDRGVRGPKELPVTSSSQIHGADRQSRSFPVRKSPMPPPAPTSREAERRPQWGALHKGTGAGPASLPLLRQAPVYPDSRTRR</sequence>
<evidence type="ECO:0000313" key="3">
    <source>
        <dbReference type="Proteomes" id="UP001497482"/>
    </source>
</evidence>
<dbReference type="EMBL" id="OZ035843">
    <property type="protein sequence ID" value="CAL1596767.1"/>
    <property type="molecule type" value="Genomic_DNA"/>
</dbReference>
<protein>
    <submittedName>
        <fullName evidence="2">Uncharacterized protein</fullName>
    </submittedName>
</protein>
<keyword evidence="3" id="KW-1185">Reference proteome</keyword>
<organism evidence="2 3">
    <name type="scientific">Knipowitschia caucasica</name>
    <name type="common">Caucasian dwarf goby</name>
    <name type="synonym">Pomatoschistus caucasicus</name>
    <dbReference type="NCBI Taxonomy" id="637954"/>
    <lineage>
        <taxon>Eukaryota</taxon>
        <taxon>Metazoa</taxon>
        <taxon>Chordata</taxon>
        <taxon>Craniata</taxon>
        <taxon>Vertebrata</taxon>
        <taxon>Euteleostomi</taxon>
        <taxon>Actinopterygii</taxon>
        <taxon>Neopterygii</taxon>
        <taxon>Teleostei</taxon>
        <taxon>Neoteleostei</taxon>
        <taxon>Acanthomorphata</taxon>
        <taxon>Gobiaria</taxon>
        <taxon>Gobiiformes</taxon>
        <taxon>Gobioidei</taxon>
        <taxon>Gobiidae</taxon>
        <taxon>Gobiinae</taxon>
        <taxon>Knipowitschia</taxon>
    </lineage>
</organism>
<gene>
    <name evidence="2" type="ORF">KC01_LOCUS25392</name>
</gene>
<feature type="region of interest" description="Disordered" evidence="1">
    <location>
        <begin position="36"/>
        <end position="131"/>
    </location>
</feature>